<dbReference type="Gene3D" id="3.40.50.2000">
    <property type="entry name" value="Glycogen Phosphorylase B"/>
    <property type="match status" value="2"/>
</dbReference>
<organism evidence="4 5">
    <name type="scientific">Cytobacillus citreus</name>
    <dbReference type="NCBI Taxonomy" id="2833586"/>
    <lineage>
        <taxon>Bacteria</taxon>
        <taxon>Bacillati</taxon>
        <taxon>Bacillota</taxon>
        <taxon>Bacilli</taxon>
        <taxon>Bacillales</taxon>
        <taxon>Bacillaceae</taxon>
        <taxon>Cytobacillus</taxon>
    </lineage>
</organism>
<dbReference type="Pfam" id="PF00534">
    <property type="entry name" value="Glycos_transf_1"/>
    <property type="match status" value="1"/>
</dbReference>
<evidence type="ECO:0000259" key="3">
    <source>
        <dbReference type="Pfam" id="PF13439"/>
    </source>
</evidence>
<comment type="caution">
    <text evidence="4">The sequence shown here is derived from an EMBL/GenBank/DDBJ whole genome shotgun (WGS) entry which is preliminary data.</text>
</comment>
<dbReference type="RefSeq" id="WP_213104144.1">
    <property type="nucleotide sequence ID" value="NZ_JAGYPM010000005.1"/>
</dbReference>
<evidence type="ECO:0000259" key="2">
    <source>
        <dbReference type="Pfam" id="PF00534"/>
    </source>
</evidence>
<dbReference type="Proteomes" id="UP000681027">
    <property type="component" value="Unassembled WGS sequence"/>
</dbReference>
<gene>
    <name evidence="4" type="ORF">KHA94_21370</name>
</gene>
<dbReference type="EMBL" id="JAGYPM010000005">
    <property type="protein sequence ID" value="MBS4192695.1"/>
    <property type="molecule type" value="Genomic_DNA"/>
</dbReference>
<name>A0ABS5NXY8_9BACI</name>
<dbReference type="PANTHER" id="PTHR46401">
    <property type="entry name" value="GLYCOSYLTRANSFERASE WBBK-RELATED"/>
    <property type="match status" value="1"/>
</dbReference>
<evidence type="ECO:0000313" key="4">
    <source>
        <dbReference type="EMBL" id="MBS4192695.1"/>
    </source>
</evidence>
<protein>
    <submittedName>
        <fullName evidence="4">Glycosyltransferase family 4 protein</fullName>
    </submittedName>
</protein>
<dbReference type="InterPro" id="IPR028098">
    <property type="entry name" value="Glyco_trans_4-like_N"/>
</dbReference>
<dbReference type="InterPro" id="IPR001296">
    <property type="entry name" value="Glyco_trans_1"/>
</dbReference>
<dbReference type="PANTHER" id="PTHR46401:SF2">
    <property type="entry name" value="GLYCOSYLTRANSFERASE WBBK-RELATED"/>
    <property type="match status" value="1"/>
</dbReference>
<feature type="domain" description="Glycosyl transferase family 1" evidence="2">
    <location>
        <begin position="180"/>
        <end position="329"/>
    </location>
</feature>
<accession>A0ABS5NXY8</accession>
<evidence type="ECO:0000313" key="5">
    <source>
        <dbReference type="Proteomes" id="UP000681027"/>
    </source>
</evidence>
<sequence>MRVGVNLLGLSQDKFGGAEQYIKNLILNLANQDEDIELFLFLKENIDILPNQIKKFVFKQPVRQFQIYSAIQMLQLDLWFCPLHKSYLSAIPVPTVVTIHDCLHTFYPEFVPGGLEGNNEYYKKFAQSFDAVITVSEFSKKSISERLHIPKEKIHAIHLDVAERFNNATNLRTKELIKAKYKLPDAYALYPASYNQHKNHLNLLKALVTLRDRYKKTIPLVLTGYFYKGNQLLPTIINFLNEHHLTEQVKILGYIPEQDLPYIYRNADFLIFPSLFEGFGLPLVEAMKTQTPIVCSNRGSIPEVVDDAALLFNPESAEDIAMKMMNALNPMTRIELIQKGNERANAFSWEKCAKETLSVFRGVLS</sequence>
<keyword evidence="5" id="KW-1185">Reference proteome</keyword>
<feature type="domain" description="Glycosyltransferase subfamily 4-like N-terminal" evidence="3">
    <location>
        <begin position="15"/>
        <end position="158"/>
    </location>
</feature>
<dbReference type="SUPFAM" id="SSF53756">
    <property type="entry name" value="UDP-Glycosyltransferase/glycogen phosphorylase"/>
    <property type="match status" value="1"/>
</dbReference>
<evidence type="ECO:0000256" key="1">
    <source>
        <dbReference type="ARBA" id="ARBA00022679"/>
    </source>
</evidence>
<proteinExistence type="predicted"/>
<dbReference type="Pfam" id="PF13439">
    <property type="entry name" value="Glyco_transf_4"/>
    <property type="match status" value="1"/>
</dbReference>
<reference evidence="4 5" key="1">
    <citation type="submission" date="2021-05" db="EMBL/GenBank/DDBJ databases">
        <title>Novel Bacillus species.</title>
        <authorList>
            <person name="Liu G."/>
        </authorList>
    </citation>
    <scope>NUCLEOTIDE SEQUENCE [LARGE SCALE GENOMIC DNA]</scope>
    <source>
        <strain evidence="4 5">FJAT-49705</strain>
    </source>
</reference>
<dbReference type="CDD" id="cd03809">
    <property type="entry name" value="GT4_MtfB-like"/>
    <property type="match status" value="1"/>
</dbReference>
<keyword evidence="1" id="KW-0808">Transferase</keyword>